<proteinExistence type="predicted"/>
<comment type="caution">
    <text evidence="2">The sequence shown here is derived from an EMBL/GenBank/DDBJ whole genome shotgun (WGS) entry which is preliminary data.</text>
</comment>
<organism evidence="2 3">
    <name type="scientific">Dreissena polymorpha</name>
    <name type="common">Zebra mussel</name>
    <name type="synonym">Mytilus polymorpha</name>
    <dbReference type="NCBI Taxonomy" id="45954"/>
    <lineage>
        <taxon>Eukaryota</taxon>
        <taxon>Metazoa</taxon>
        <taxon>Spiralia</taxon>
        <taxon>Lophotrochozoa</taxon>
        <taxon>Mollusca</taxon>
        <taxon>Bivalvia</taxon>
        <taxon>Autobranchia</taxon>
        <taxon>Heteroconchia</taxon>
        <taxon>Euheterodonta</taxon>
        <taxon>Imparidentia</taxon>
        <taxon>Neoheterodontei</taxon>
        <taxon>Myida</taxon>
        <taxon>Dreissenoidea</taxon>
        <taxon>Dreissenidae</taxon>
        <taxon>Dreissena</taxon>
    </lineage>
</organism>
<sequence length="139" mass="15443">MMSQRKRFSSCVSSWTLPNGLSVLTFHVLMVGPFVTNLIDGLAPVANLSHPPWGLAVDCEVVVIPGPTDPTLYSFFVPFYFLLLGLKQYLRLPSPLQEFATGRTKRASQSPHFVFPPTEAGTMVWLGKMSRTKSELSVR</sequence>
<feature type="transmembrane region" description="Helical" evidence="1">
    <location>
        <begin position="21"/>
        <end position="39"/>
    </location>
</feature>
<feature type="transmembrane region" description="Helical" evidence="1">
    <location>
        <begin position="72"/>
        <end position="90"/>
    </location>
</feature>
<evidence type="ECO:0000313" key="2">
    <source>
        <dbReference type="EMBL" id="KAH3806691.1"/>
    </source>
</evidence>
<keyword evidence="1" id="KW-0812">Transmembrane</keyword>
<reference evidence="2" key="1">
    <citation type="journal article" date="2019" name="bioRxiv">
        <title>The Genome of the Zebra Mussel, Dreissena polymorpha: A Resource for Invasive Species Research.</title>
        <authorList>
            <person name="McCartney M.A."/>
            <person name="Auch B."/>
            <person name="Kono T."/>
            <person name="Mallez S."/>
            <person name="Zhang Y."/>
            <person name="Obille A."/>
            <person name="Becker A."/>
            <person name="Abrahante J.E."/>
            <person name="Garbe J."/>
            <person name="Badalamenti J.P."/>
            <person name="Herman A."/>
            <person name="Mangelson H."/>
            <person name="Liachko I."/>
            <person name="Sullivan S."/>
            <person name="Sone E.D."/>
            <person name="Koren S."/>
            <person name="Silverstein K.A.T."/>
            <person name="Beckman K.B."/>
            <person name="Gohl D.M."/>
        </authorList>
    </citation>
    <scope>NUCLEOTIDE SEQUENCE</scope>
    <source>
        <strain evidence="2">Duluth1</strain>
        <tissue evidence="2">Whole animal</tissue>
    </source>
</reference>
<reference evidence="2" key="2">
    <citation type="submission" date="2020-11" db="EMBL/GenBank/DDBJ databases">
        <authorList>
            <person name="McCartney M.A."/>
            <person name="Auch B."/>
            <person name="Kono T."/>
            <person name="Mallez S."/>
            <person name="Becker A."/>
            <person name="Gohl D.M."/>
            <person name="Silverstein K.A.T."/>
            <person name="Koren S."/>
            <person name="Bechman K.B."/>
            <person name="Herman A."/>
            <person name="Abrahante J.E."/>
            <person name="Garbe J."/>
        </authorList>
    </citation>
    <scope>NUCLEOTIDE SEQUENCE</scope>
    <source>
        <strain evidence="2">Duluth1</strain>
        <tissue evidence="2">Whole animal</tissue>
    </source>
</reference>
<name>A0A9D4JB82_DREPO</name>
<protein>
    <submittedName>
        <fullName evidence="2">Uncharacterized protein</fullName>
    </submittedName>
</protein>
<dbReference type="AlphaFoldDB" id="A0A9D4JB82"/>
<evidence type="ECO:0000256" key="1">
    <source>
        <dbReference type="SAM" id="Phobius"/>
    </source>
</evidence>
<gene>
    <name evidence="2" type="ORF">DPMN_135015</name>
</gene>
<keyword evidence="3" id="KW-1185">Reference proteome</keyword>
<accession>A0A9D4JB82</accession>
<keyword evidence="1" id="KW-0472">Membrane</keyword>
<dbReference type="Proteomes" id="UP000828390">
    <property type="component" value="Unassembled WGS sequence"/>
</dbReference>
<keyword evidence="1" id="KW-1133">Transmembrane helix</keyword>
<dbReference type="EMBL" id="JAIWYP010000006">
    <property type="protein sequence ID" value="KAH3806691.1"/>
    <property type="molecule type" value="Genomic_DNA"/>
</dbReference>
<evidence type="ECO:0000313" key="3">
    <source>
        <dbReference type="Proteomes" id="UP000828390"/>
    </source>
</evidence>